<dbReference type="GO" id="GO:0045259">
    <property type="term" value="C:proton-transporting ATP synthase complex"/>
    <property type="evidence" value="ECO:0007669"/>
    <property type="project" value="UniProtKB-KW"/>
</dbReference>
<dbReference type="SMART" id="SM00382">
    <property type="entry name" value="AAA"/>
    <property type="match status" value="1"/>
</dbReference>
<comment type="function">
    <text evidence="12">Produces ATP from ADP in the presence of a proton gradient across the membrane. The catalytic sites are hosted primarily by the beta subunits.</text>
</comment>
<dbReference type="PROSITE" id="PS00152">
    <property type="entry name" value="ATPASE_ALPHA_BETA"/>
    <property type="match status" value="1"/>
</dbReference>
<dbReference type="InterPro" id="IPR000194">
    <property type="entry name" value="ATPase_F1/V1/A1_a/bsu_nucl-bd"/>
</dbReference>
<dbReference type="InterPro" id="IPR005722">
    <property type="entry name" value="ATP_synth_F1_bsu"/>
</dbReference>
<keyword evidence="11 12" id="KW-0066">ATP synthesis</keyword>
<evidence type="ECO:0000256" key="2">
    <source>
        <dbReference type="ARBA" id="ARBA00008936"/>
    </source>
</evidence>
<dbReference type="KEGG" id="cpri:FZC34_01790"/>
<name>A0A5C0UI51_9PROT</name>
<dbReference type="Pfam" id="PF02874">
    <property type="entry name" value="ATP-synt_ab_N"/>
    <property type="match status" value="1"/>
</dbReference>
<evidence type="ECO:0000256" key="11">
    <source>
        <dbReference type="ARBA" id="ARBA00023310"/>
    </source>
</evidence>
<evidence type="ECO:0000256" key="5">
    <source>
        <dbReference type="ARBA" id="ARBA00022781"/>
    </source>
</evidence>
<evidence type="ECO:0000256" key="12">
    <source>
        <dbReference type="HAMAP-Rule" id="MF_01347"/>
    </source>
</evidence>
<dbReference type="SUPFAM" id="SSF50615">
    <property type="entry name" value="N-terminal domain of alpha and beta subunits of F1 ATP synthase"/>
    <property type="match status" value="1"/>
</dbReference>
<keyword evidence="3 12" id="KW-0813">Transport</keyword>
<keyword evidence="6 12" id="KW-0067">ATP-binding</keyword>
<dbReference type="CDD" id="cd18115">
    <property type="entry name" value="ATP-synt_F1_beta_N"/>
    <property type="match status" value="1"/>
</dbReference>
<protein>
    <recommendedName>
        <fullName evidence="12">ATP synthase subunit beta</fullName>
        <ecNumber evidence="12">7.1.2.2</ecNumber>
    </recommendedName>
    <alternativeName>
        <fullName evidence="12">ATP synthase F1 sector subunit beta</fullName>
    </alternativeName>
    <alternativeName>
        <fullName evidence="12">F-ATPase subunit beta</fullName>
    </alternativeName>
</protein>
<dbReference type="HAMAP" id="MF_01347">
    <property type="entry name" value="ATP_synth_beta_bact"/>
    <property type="match status" value="1"/>
</dbReference>
<keyword evidence="5 12" id="KW-0375">Hydrogen ion transport</keyword>
<dbReference type="PANTHER" id="PTHR15184">
    <property type="entry name" value="ATP SYNTHASE"/>
    <property type="match status" value="1"/>
</dbReference>
<dbReference type="CDD" id="cd18110">
    <property type="entry name" value="ATP-synt_F1_beta_C"/>
    <property type="match status" value="1"/>
</dbReference>
<evidence type="ECO:0000256" key="1">
    <source>
        <dbReference type="ARBA" id="ARBA00004170"/>
    </source>
</evidence>
<dbReference type="Pfam" id="PF00006">
    <property type="entry name" value="ATP-synt_ab"/>
    <property type="match status" value="1"/>
</dbReference>
<dbReference type="InterPro" id="IPR027417">
    <property type="entry name" value="P-loop_NTPase"/>
</dbReference>
<evidence type="ECO:0000313" key="15">
    <source>
        <dbReference type="Proteomes" id="UP000325004"/>
    </source>
</evidence>
<dbReference type="CDD" id="cd01133">
    <property type="entry name" value="F1-ATPase_beta_CD"/>
    <property type="match status" value="1"/>
</dbReference>
<dbReference type="InterPro" id="IPR020003">
    <property type="entry name" value="ATPase_a/bsu_AS"/>
</dbReference>
<evidence type="ECO:0000256" key="10">
    <source>
        <dbReference type="ARBA" id="ARBA00023196"/>
    </source>
</evidence>
<dbReference type="Gene3D" id="3.40.50.300">
    <property type="entry name" value="P-loop containing nucleotide triphosphate hydrolases"/>
    <property type="match status" value="1"/>
</dbReference>
<dbReference type="Pfam" id="PF22919">
    <property type="entry name" value="ATP-synt_VA_C"/>
    <property type="match status" value="1"/>
</dbReference>
<evidence type="ECO:0000256" key="8">
    <source>
        <dbReference type="ARBA" id="ARBA00023065"/>
    </source>
</evidence>
<evidence type="ECO:0000256" key="9">
    <source>
        <dbReference type="ARBA" id="ARBA00023136"/>
    </source>
</evidence>
<dbReference type="InterPro" id="IPR024034">
    <property type="entry name" value="ATPase_F1/V1_b/a_C"/>
</dbReference>
<dbReference type="GO" id="GO:0005524">
    <property type="term" value="F:ATP binding"/>
    <property type="evidence" value="ECO:0007669"/>
    <property type="project" value="UniProtKB-UniRule"/>
</dbReference>
<dbReference type="RefSeq" id="WP_148971755.1">
    <property type="nucleotide sequence ID" value="NZ_CP043316.1"/>
</dbReference>
<sequence>MHKSIKINKNIGKVISIRGVVIDVLFEKSVPAIFNSLIVINPLNNQKIYLEVSSHLGNGVVRTIAMSDTLGLKRSIEVVDTGSGIEVPVGKPTLGRVFNAVGNTIDGREQITNAQKLPIHRKAPPFYMQAVNTEIFVTGIKVIDLLLPYVKGGKIGLFGGAGVGKTVLIMELINNMAQEHGGKAVFAGVGERIREGHELYNEMINEGLIDLNGEMSKVSLIYGQMNEPPGARARVAFGGITMAEYFRDVENQDVFFFVDNLFRFTQAGAETSMLLGRLPSAVGYQPTLSTEMGALQERITSTKSNSITSIQAIYLPADDSTDPAPAAAFSHLDSITVLSRSMAAIGIYPAIDPLESYSNALAPDIVGEEHYEVATEVIRCLQKYKELSDTIAVLGLDELSHEDQMTVKRARKVQRFLSQPMFMAESFSSMPGKYIDIEDTISGCKMILGGKCDHMSDSHFYMVGTIEEAIAKYETGIS</sequence>
<reference evidence="14 15" key="1">
    <citation type="submission" date="2019-08" db="EMBL/GenBank/DDBJ databases">
        <title>Highly reduced genomes of protist endosymbionts show evolutionary convergence.</title>
        <authorList>
            <person name="George E."/>
            <person name="Husnik F."/>
            <person name="Tashyreva D."/>
            <person name="Prokopchuk G."/>
            <person name="Horak A."/>
            <person name="Kwong W.K."/>
            <person name="Lukes J."/>
            <person name="Keeling P.J."/>
        </authorList>
    </citation>
    <scope>NUCLEOTIDE SEQUENCE [LARGE SCALE GENOMIC DNA]</scope>
    <source>
        <strain evidence="14">1604LC</strain>
    </source>
</reference>
<keyword evidence="4 12" id="KW-0547">Nucleotide-binding</keyword>
<evidence type="ECO:0000256" key="6">
    <source>
        <dbReference type="ARBA" id="ARBA00022840"/>
    </source>
</evidence>
<dbReference type="OrthoDB" id="9801639at2"/>
<dbReference type="AlphaFoldDB" id="A0A5C0UI51"/>
<dbReference type="SUPFAM" id="SSF52540">
    <property type="entry name" value="P-loop containing nucleoside triphosphate hydrolases"/>
    <property type="match status" value="1"/>
</dbReference>
<dbReference type="InterPro" id="IPR004100">
    <property type="entry name" value="ATPase_F1/V1/A1_a/bsu_N"/>
</dbReference>
<dbReference type="EMBL" id="CP043316">
    <property type="protein sequence ID" value="QEK38634.1"/>
    <property type="molecule type" value="Genomic_DNA"/>
</dbReference>
<comment type="subcellular location">
    <subcellularLocation>
        <location evidence="12">Cell membrane</location>
        <topology evidence="12">Peripheral membrane protein</topology>
    </subcellularLocation>
    <subcellularLocation>
        <location evidence="1">Membrane</location>
        <topology evidence="1">Peripheral membrane protein</topology>
    </subcellularLocation>
</comment>
<dbReference type="InterPro" id="IPR050053">
    <property type="entry name" value="ATPase_alpha/beta_chains"/>
</dbReference>
<dbReference type="FunFam" id="3.40.50.300:FF:001630">
    <property type="entry name" value="ATP synthase subunit beta"/>
    <property type="match status" value="1"/>
</dbReference>
<comment type="similarity">
    <text evidence="2 12">Belongs to the ATPase alpha/beta chains family.</text>
</comment>
<dbReference type="PANTHER" id="PTHR15184:SF71">
    <property type="entry name" value="ATP SYNTHASE SUBUNIT BETA, MITOCHONDRIAL"/>
    <property type="match status" value="1"/>
</dbReference>
<dbReference type="InterPro" id="IPR036121">
    <property type="entry name" value="ATPase_F1/V1/A1_a/bsu_N_sf"/>
</dbReference>
<keyword evidence="8 12" id="KW-0406">Ion transport</keyword>
<keyword evidence="7 12" id="KW-1278">Translocase</keyword>
<evidence type="ECO:0000256" key="7">
    <source>
        <dbReference type="ARBA" id="ARBA00022967"/>
    </source>
</evidence>
<keyword evidence="9 12" id="KW-0472">Membrane</keyword>
<gene>
    <name evidence="12" type="primary">atpD</name>
    <name evidence="14" type="ORF">FZC34_01790</name>
</gene>
<evidence type="ECO:0000259" key="13">
    <source>
        <dbReference type="SMART" id="SM00382"/>
    </source>
</evidence>
<dbReference type="SUPFAM" id="SSF47917">
    <property type="entry name" value="C-terminal domain of alpha and beta subunits of F1 ATP synthase"/>
    <property type="match status" value="1"/>
</dbReference>
<dbReference type="GO" id="GO:0046933">
    <property type="term" value="F:proton-transporting ATP synthase activity, rotational mechanism"/>
    <property type="evidence" value="ECO:0007669"/>
    <property type="project" value="UniProtKB-UniRule"/>
</dbReference>
<keyword evidence="10 12" id="KW-0139">CF(1)</keyword>
<organism evidence="14 15">
    <name type="scientific">Candidatus Cytomitobacter primus</name>
    <dbReference type="NCBI Taxonomy" id="2066024"/>
    <lineage>
        <taxon>Bacteria</taxon>
        <taxon>Pseudomonadati</taxon>
        <taxon>Pseudomonadota</taxon>
        <taxon>Alphaproteobacteria</taxon>
        <taxon>Holosporales</taxon>
        <taxon>Holosporaceae</taxon>
        <taxon>Candidatus Cytomitobacter</taxon>
    </lineage>
</organism>
<keyword evidence="15" id="KW-1185">Reference proteome</keyword>
<dbReference type="NCBIfam" id="TIGR01039">
    <property type="entry name" value="atpD"/>
    <property type="match status" value="1"/>
</dbReference>
<dbReference type="GO" id="GO:0005886">
    <property type="term" value="C:plasma membrane"/>
    <property type="evidence" value="ECO:0007669"/>
    <property type="project" value="UniProtKB-SubCell"/>
</dbReference>
<feature type="domain" description="AAA+ ATPase" evidence="13">
    <location>
        <begin position="151"/>
        <end position="343"/>
    </location>
</feature>
<dbReference type="EC" id="7.1.2.2" evidence="12"/>
<accession>A0A5C0UI51</accession>
<dbReference type="InterPro" id="IPR003593">
    <property type="entry name" value="AAA+_ATPase"/>
</dbReference>
<dbReference type="Proteomes" id="UP000325004">
    <property type="component" value="Chromosome"/>
</dbReference>
<keyword evidence="12" id="KW-1003">Cell membrane</keyword>
<dbReference type="Gene3D" id="1.10.1140.10">
    <property type="entry name" value="Bovine Mitochondrial F1-atpase, Atp Synthase Beta Chain, Chain D, domain 3"/>
    <property type="match status" value="1"/>
</dbReference>
<feature type="binding site" evidence="12">
    <location>
        <begin position="159"/>
        <end position="166"/>
    </location>
    <ligand>
        <name>ATP</name>
        <dbReference type="ChEBI" id="CHEBI:30616"/>
    </ligand>
</feature>
<evidence type="ECO:0000256" key="4">
    <source>
        <dbReference type="ARBA" id="ARBA00022741"/>
    </source>
</evidence>
<comment type="catalytic activity">
    <reaction evidence="12">
        <text>ATP + H2O + 4 H(+)(in) = ADP + phosphate + 5 H(+)(out)</text>
        <dbReference type="Rhea" id="RHEA:57720"/>
        <dbReference type="ChEBI" id="CHEBI:15377"/>
        <dbReference type="ChEBI" id="CHEBI:15378"/>
        <dbReference type="ChEBI" id="CHEBI:30616"/>
        <dbReference type="ChEBI" id="CHEBI:43474"/>
        <dbReference type="ChEBI" id="CHEBI:456216"/>
        <dbReference type="EC" id="7.1.2.2"/>
    </reaction>
</comment>
<dbReference type="Gene3D" id="2.40.10.170">
    <property type="match status" value="1"/>
</dbReference>
<dbReference type="FunFam" id="1.10.1140.10:FF:000005">
    <property type="entry name" value="ATP synthase subunit beta"/>
    <property type="match status" value="1"/>
</dbReference>
<evidence type="ECO:0000256" key="3">
    <source>
        <dbReference type="ARBA" id="ARBA00022448"/>
    </source>
</evidence>
<dbReference type="InterPro" id="IPR055190">
    <property type="entry name" value="ATP-synt_VA_C"/>
</dbReference>
<proteinExistence type="inferred from homology"/>
<evidence type="ECO:0000313" key="14">
    <source>
        <dbReference type="EMBL" id="QEK38634.1"/>
    </source>
</evidence>